<keyword evidence="2" id="KW-0444">Lipid biosynthesis</keyword>
<dbReference type="PANTHER" id="PTHR37323:SF1">
    <property type="entry name" value="L-ORNITHINE N(ALPHA)-ACYLTRANSFERASE"/>
    <property type="match status" value="1"/>
</dbReference>
<organism evidence="6 7">
    <name type="scientific">Porphyromonas asaccharolytica (strain ATCC 25260 / DSM 20707 / BCRC 10618 / CCUG 7834 / JCM 6326 / LMG 13178 / VPI 4198 / B440)</name>
    <name type="common">Bacteroides asaccharolyticus</name>
    <dbReference type="NCBI Taxonomy" id="879243"/>
    <lineage>
        <taxon>Bacteria</taxon>
        <taxon>Pseudomonadati</taxon>
        <taxon>Bacteroidota</taxon>
        <taxon>Bacteroidia</taxon>
        <taxon>Bacteroidales</taxon>
        <taxon>Porphyromonadaceae</taxon>
        <taxon>Porphyromonas</taxon>
    </lineage>
</organism>
<dbReference type="RefSeq" id="WP_004331818.1">
    <property type="nucleotide sequence ID" value="NC_015501.1"/>
</dbReference>
<dbReference type="OrthoDB" id="1113830at2"/>
<evidence type="ECO:0000256" key="4">
    <source>
        <dbReference type="ARBA" id="ARBA00023098"/>
    </source>
</evidence>
<dbReference type="InterPro" id="IPR052351">
    <property type="entry name" value="Ornithine_N-alpha-AT"/>
</dbReference>
<dbReference type="InterPro" id="IPR016181">
    <property type="entry name" value="Acyl_CoA_acyltransferase"/>
</dbReference>
<keyword evidence="3" id="KW-0808">Transferase</keyword>
<dbReference type="STRING" id="879243.Poras_0109"/>
<protein>
    <submittedName>
        <fullName evidence="6">Hemolysin A</fullName>
    </submittedName>
</protein>
<dbReference type="Pfam" id="PF13444">
    <property type="entry name" value="Acetyltransf_5"/>
    <property type="match status" value="1"/>
</dbReference>
<keyword evidence="5" id="KW-0012">Acyltransferase</keyword>
<comment type="pathway">
    <text evidence="1">Lipid metabolism.</text>
</comment>
<keyword evidence="4" id="KW-0443">Lipid metabolism</keyword>
<gene>
    <name evidence="6" type="ordered locus">Poras_0109</name>
</gene>
<dbReference type="AlphaFoldDB" id="F4KL89"/>
<dbReference type="HOGENOM" id="CLU_033329_0_0_10"/>
<dbReference type="GO" id="GO:0006629">
    <property type="term" value="P:lipid metabolic process"/>
    <property type="evidence" value="ECO:0007669"/>
    <property type="project" value="UniProtKB-KW"/>
</dbReference>
<evidence type="ECO:0000313" key="7">
    <source>
        <dbReference type="Proteomes" id="UP000006545"/>
    </source>
</evidence>
<dbReference type="Proteomes" id="UP000006545">
    <property type="component" value="Chromosome"/>
</dbReference>
<proteinExistence type="predicted"/>
<evidence type="ECO:0000313" key="6">
    <source>
        <dbReference type="EMBL" id="AEE12063.1"/>
    </source>
</evidence>
<name>F4KL89_PORAD</name>
<evidence type="ECO:0000256" key="5">
    <source>
        <dbReference type="ARBA" id="ARBA00023315"/>
    </source>
</evidence>
<dbReference type="PANTHER" id="PTHR37323">
    <property type="entry name" value="GCN5-RELATED N-ACETYLTRANSFERASE"/>
    <property type="match status" value="1"/>
</dbReference>
<dbReference type="SUPFAM" id="SSF55729">
    <property type="entry name" value="Acyl-CoA N-acyltransferases (Nat)"/>
    <property type="match status" value="1"/>
</dbReference>
<sequence>MSATEQPIIAPIDRQLIRQELTPELFVRKTNKSNNEIYAFRAAQAPHTMREVGRLREESFRAGGGGTGLECDVDKYDLMDDGYVQLIVWSPELEKIMGGYRYILGEAVLRHQEQTDALATSHMFSFSEEFVRDYLPYTIELGRSFVSHEFQTTRAGLMSSIYTLDNLWDGLGALTVIYPEIKYFFGKVTMYKTYNKYCRNLILKFMEIYFGDKDRLVVPMNPVEVDIDPEEIDRLFVKNDLKSDYRTLKAEVRKHNINIPPLFNAYMSLTPTIRIFGTAINDEFGDVEETGLLTPIADIIPEKKERHINTFQNTRKS</sequence>
<dbReference type="EMBL" id="CP002689">
    <property type="protein sequence ID" value="AEE12063.1"/>
    <property type="molecule type" value="Genomic_DNA"/>
</dbReference>
<keyword evidence="7" id="KW-1185">Reference proteome</keyword>
<evidence type="ECO:0000256" key="3">
    <source>
        <dbReference type="ARBA" id="ARBA00022679"/>
    </source>
</evidence>
<dbReference type="GO" id="GO:0016746">
    <property type="term" value="F:acyltransferase activity"/>
    <property type="evidence" value="ECO:0007669"/>
    <property type="project" value="UniProtKB-KW"/>
</dbReference>
<evidence type="ECO:0000256" key="1">
    <source>
        <dbReference type="ARBA" id="ARBA00005189"/>
    </source>
</evidence>
<reference evidence="7" key="1">
    <citation type="submission" date="2011-04" db="EMBL/GenBank/DDBJ databases">
        <title>The complete genome of Porphyromonas asaccharolytica DSM 20707.</title>
        <authorList>
            <person name="Lucas S."/>
            <person name="Han J."/>
            <person name="Lapidus A."/>
            <person name="Bruce D."/>
            <person name="Goodwin L."/>
            <person name="Pitluck S."/>
            <person name="Peters L."/>
            <person name="Kyrpides N."/>
            <person name="Mavromatis K."/>
            <person name="Ivanova N."/>
            <person name="Ovchinnikova G."/>
            <person name="Pagani I."/>
            <person name="Lu M."/>
            <person name="Detter J.C."/>
            <person name="Tapia R."/>
            <person name="Han C."/>
            <person name="Land M."/>
            <person name="Hauser L."/>
            <person name="Markowitz V."/>
            <person name="Cheng J.-F."/>
            <person name="Hugenholtz P."/>
            <person name="Woyke T."/>
            <person name="Wu D."/>
            <person name="Gronow S."/>
            <person name="Wellnitz S."/>
            <person name="Brambilla E."/>
            <person name="Klenk H.-P."/>
            <person name="Eisen J.A."/>
        </authorList>
    </citation>
    <scope>NUCLEOTIDE SEQUENCE [LARGE SCALE GENOMIC DNA]</scope>
    <source>
        <strain evidence="7">ATCC 25260 / DSM 20707 / VPI 4198</strain>
    </source>
</reference>
<dbReference type="KEGG" id="pah:Poras_0109"/>
<evidence type="ECO:0000256" key="2">
    <source>
        <dbReference type="ARBA" id="ARBA00022516"/>
    </source>
</evidence>
<dbReference type="eggNOG" id="COG3176">
    <property type="taxonomic scope" value="Bacteria"/>
</dbReference>
<accession>F4KL89</accession>